<evidence type="ECO:0000313" key="9">
    <source>
        <dbReference type="EMBL" id="ETO34607.1"/>
    </source>
</evidence>
<comment type="subcellular location">
    <subcellularLocation>
        <location evidence="1">Endoplasmic reticulum membrane</location>
        <topology evidence="1">Multi-pass membrane protein</topology>
    </subcellularLocation>
</comment>
<feature type="transmembrane region" description="Helical" evidence="8">
    <location>
        <begin position="22"/>
        <end position="44"/>
    </location>
</feature>
<dbReference type="OrthoDB" id="17366at2759"/>
<keyword evidence="6 8" id="KW-1133">Transmembrane helix</keyword>
<evidence type="ECO:0000256" key="3">
    <source>
        <dbReference type="ARBA" id="ARBA00022502"/>
    </source>
</evidence>
<dbReference type="InterPro" id="IPR009580">
    <property type="entry name" value="GPI_biosynthesis_protein_Pig-F"/>
</dbReference>
<dbReference type="Pfam" id="PF06699">
    <property type="entry name" value="PIG-F"/>
    <property type="match status" value="1"/>
</dbReference>
<evidence type="ECO:0000313" key="10">
    <source>
        <dbReference type="Proteomes" id="UP000023152"/>
    </source>
</evidence>
<dbReference type="AlphaFoldDB" id="X6PAD2"/>
<evidence type="ECO:0000256" key="2">
    <source>
        <dbReference type="ARBA" id="ARBA00004687"/>
    </source>
</evidence>
<evidence type="ECO:0000256" key="6">
    <source>
        <dbReference type="ARBA" id="ARBA00022989"/>
    </source>
</evidence>
<organism evidence="9 10">
    <name type="scientific">Reticulomyxa filosa</name>
    <dbReference type="NCBI Taxonomy" id="46433"/>
    <lineage>
        <taxon>Eukaryota</taxon>
        <taxon>Sar</taxon>
        <taxon>Rhizaria</taxon>
        <taxon>Retaria</taxon>
        <taxon>Foraminifera</taxon>
        <taxon>Monothalamids</taxon>
        <taxon>Reticulomyxidae</taxon>
        <taxon>Reticulomyxa</taxon>
    </lineage>
</organism>
<keyword evidence="5" id="KW-0256">Endoplasmic reticulum</keyword>
<accession>X6PAD2</accession>
<comment type="pathway">
    <text evidence="2">Glycolipid biosynthesis; glycosylphosphatidylinositol-anchor biosynthesis.</text>
</comment>
<proteinExistence type="predicted"/>
<dbReference type="GO" id="GO:0006506">
    <property type="term" value="P:GPI anchor biosynthetic process"/>
    <property type="evidence" value="ECO:0007669"/>
    <property type="project" value="UniProtKB-UniPathway"/>
</dbReference>
<keyword evidence="10" id="KW-1185">Reference proteome</keyword>
<sequence>MLFLSFTWYCMGADLKRYWKGIILLSVVFTNVLILPYIFLFQLLDAIDNQKWKLYFQNSMYLSLTFLNDIDKIIRFPIIGGFIGCLLGSYILALDWYKPYQEFPLPCLLGLFAGFTVGSAFTIFMLACFEHHKSD</sequence>
<evidence type="ECO:0000256" key="4">
    <source>
        <dbReference type="ARBA" id="ARBA00022692"/>
    </source>
</evidence>
<feature type="transmembrane region" description="Helical" evidence="8">
    <location>
        <begin position="103"/>
        <end position="129"/>
    </location>
</feature>
<feature type="transmembrane region" description="Helical" evidence="8">
    <location>
        <begin position="76"/>
        <end position="97"/>
    </location>
</feature>
<keyword evidence="4 8" id="KW-0812">Transmembrane</keyword>
<evidence type="ECO:0000256" key="8">
    <source>
        <dbReference type="SAM" id="Phobius"/>
    </source>
</evidence>
<evidence type="ECO:0000256" key="7">
    <source>
        <dbReference type="ARBA" id="ARBA00023136"/>
    </source>
</evidence>
<dbReference type="Proteomes" id="UP000023152">
    <property type="component" value="Unassembled WGS sequence"/>
</dbReference>
<dbReference type="EMBL" id="ASPP01002431">
    <property type="protein sequence ID" value="ETO34607.1"/>
    <property type="molecule type" value="Genomic_DNA"/>
</dbReference>
<evidence type="ECO:0000256" key="1">
    <source>
        <dbReference type="ARBA" id="ARBA00004477"/>
    </source>
</evidence>
<dbReference type="UniPathway" id="UPA00196"/>
<name>X6PAD2_RETFI</name>
<evidence type="ECO:0000256" key="5">
    <source>
        <dbReference type="ARBA" id="ARBA00022824"/>
    </source>
</evidence>
<keyword evidence="7 8" id="KW-0472">Membrane</keyword>
<protein>
    <submittedName>
        <fullName evidence="9">Uncharacterized protein</fullName>
    </submittedName>
</protein>
<gene>
    <name evidence="9" type="ORF">RFI_02483</name>
</gene>
<keyword evidence="3" id="KW-0337">GPI-anchor biosynthesis</keyword>
<dbReference type="GO" id="GO:0005789">
    <property type="term" value="C:endoplasmic reticulum membrane"/>
    <property type="evidence" value="ECO:0007669"/>
    <property type="project" value="UniProtKB-SubCell"/>
</dbReference>
<reference evidence="9 10" key="1">
    <citation type="journal article" date="2013" name="Curr. Biol.">
        <title>The Genome of the Foraminiferan Reticulomyxa filosa.</title>
        <authorList>
            <person name="Glockner G."/>
            <person name="Hulsmann N."/>
            <person name="Schleicher M."/>
            <person name="Noegel A.A."/>
            <person name="Eichinger L."/>
            <person name="Gallinger C."/>
            <person name="Pawlowski J."/>
            <person name="Sierra R."/>
            <person name="Euteneuer U."/>
            <person name="Pillet L."/>
            <person name="Moustafa A."/>
            <person name="Platzer M."/>
            <person name="Groth M."/>
            <person name="Szafranski K."/>
            <person name="Schliwa M."/>
        </authorList>
    </citation>
    <scope>NUCLEOTIDE SEQUENCE [LARGE SCALE GENOMIC DNA]</scope>
</reference>
<comment type="caution">
    <text evidence="9">The sequence shown here is derived from an EMBL/GenBank/DDBJ whole genome shotgun (WGS) entry which is preliminary data.</text>
</comment>